<dbReference type="GO" id="GO:0001653">
    <property type="term" value="F:peptide receptor activity"/>
    <property type="evidence" value="ECO:0007669"/>
    <property type="project" value="TreeGrafter"/>
</dbReference>
<dbReference type="EMBL" id="UYJE01010117">
    <property type="protein sequence ID" value="VDI79838.1"/>
    <property type="molecule type" value="Genomic_DNA"/>
</dbReference>
<dbReference type="Gene3D" id="3.30.70.1230">
    <property type="entry name" value="Nucleotide cyclase"/>
    <property type="match status" value="1"/>
</dbReference>
<comment type="subcellular location">
    <subcellularLocation>
        <location evidence="1">Membrane</location>
        <topology evidence="1">Single-pass type I membrane protein</topology>
    </subcellularLocation>
</comment>
<dbReference type="InterPro" id="IPR001054">
    <property type="entry name" value="A/G_cyclase"/>
</dbReference>
<protein>
    <recommendedName>
        <fullName evidence="2">guanylate cyclase</fullName>
        <ecNumber evidence="2">4.6.1.2</ecNumber>
    </recommendedName>
</protein>
<evidence type="ECO:0000256" key="11">
    <source>
        <dbReference type="SAM" id="Phobius"/>
    </source>
</evidence>
<keyword evidence="8 10" id="KW-0456">Lyase</keyword>
<dbReference type="InterPro" id="IPR018297">
    <property type="entry name" value="A/G_cyclase_CS"/>
</dbReference>
<dbReference type="CDD" id="cd07302">
    <property type="entry name" value="CHD"/>
    <property type="match status" value="1"/>
</dbReference>
<evidence type="ECO:0000256" key="5">
    <source>
        <dbReference type="ARBA" id="ARBA00022741"/>
    </source>
</evidence>
<evidence type="ECO:0000256" key="7">
    <source>
        <dbReference type="ARBA" id="ARBA00023136"/>
    </source>
</evidence>
<keyword evidence="4" id="KW-0732">Signal</keyword>
<keyword evidence="5" id="KW-0547">Nucleotide-binding</keyword>
<dbReference type="InterPro" id="IPR013587">
    <property type="entry name" value="Nitrate/nitrite_sensing"/>
</dbReference>
<keyword evidence="14" id="KW-1185">Reference proteome</keyword>
<proteinExistence type="inferred from homology"/>
<dbReference type="SMART" id="SM00044">
    <property type="entry name" value="CYCc"/>
    <property type="match status" value="1"/>
</dbReference>
<comment type="similarity">
    <text evidence="10">Belongs to the adenylyl cyclase class-4/guanylyl cyclase family.</text>
</comment>
<evidence type="ECO:0000313" key="13">
    <source>
        <dbReference type="EMBL" id="VDI79838.1"/>
    </source>
</evidence>
<dbReference type="InterPro" id="IPR011645">
    <property type="entry name" value="HNOB_dom_associated"/>
</dbReference>
<sequence length="613" mass="69858">MDTCASMEIKDMYMDKSETDVFIPLKQRTCFFNSNDLLTKRGQHAHMLKIILLAIIPVFVLLIQSSIYISNDSKVVSQQKSVQDNISLSVEIGLLVHFLQLERGATALYISSGGSNLVLTSLESNRLKTDIALDSLTNWISVPCPFHFLTRKAYRVRLQDYRKKLKPTNTTIKAAVEFYSNDNDVMIDWVGLTVKDSESETTWQELTAYHMLLLSKEQAGIERAVGSTFFARGSFSVEELLWYTERKILGATYLERSMQYSKFVRTIIDERYTNTHLLTELVIMREKIIANSSSLASVTAGILWFNNMTQYINILKDIQDGLAQEIISSLADHITSLQKSLIFNVIEIIGVMIMSPFIIYLVYRLTKKLQSFATSLKHKTADLEIERKRSEQLLYQMLPIEIAKRMMKNLSIHPEHYDSVTIYFSDIVGFTTICSMSSPMEVIHMLNILYIMIDDRLELFDVYKVETIGDAYMVASGLPIRNKDRHVLEIAMMSLDIMTVVNKATVPHIPEEHWKLRIGINTGSVVAGVVGTKMPRYCLFGDTVNVASRMESTSKPCMIQMSTSTKTALEKFPQLLIRERGEMTIKGKGMMNTYWLIGHRHGNRSPASERVLC</sequence>
<dbReference type="FunFam" id="3.30.70.1230:FF:000015">
    <property type="entry name" value="Guanylate cyclase"/>
    <property type="match status" value="1"/>
</dbReference>
<evidence type="ECO:0000256" key="1">
    <source>
        <dbReference type="ARBA" id="ARBA00004479"/>
    </source>
</evidence>
<accession>A0A8B6HIH1</accession>
<dbReference type="InterPro" id="IPR050401">
    <property type="entry name" value="Cyclic_nucleotide_synthase"/>
</dbReference>
<dbReference type="PANTHER" id="PTHR11920">
    <property type="entry name" value="GUANYLYL CYCLASE"/>
    <property type="match status" value="1"/>
</dbReference>
<name>A0A8B6HIH1_MYTGA</name>
<dbReference type="Proteomes" id="UP000596742">
    <property type="component" value="Unassembled WGS sequence"/>
</dbReference>
<dbReference type="PANTHER" id="PTHR11920:SF501">
    <property type="entry name" value="GUANYLATE CYCLASE 32E"/>
    <property type="match status" value="1"/>
</dbReference>
<evidence type="ECO:0000256" key="2">
    <source>
        <dbReference type="ARBA" id="ARBA00012202"/>
    </source>
</evidence>
<evidence type="ECO:0000256" key="10">
    <source>
        <dbReference type="RuleBase" id="RU000405"/>
    </source>
</evidence>
<keyword evidence="3 11" id="KW-0812">Transmembrane</keyword>
<dbReference type="GO" id="GO:0007168">
    <property type="term" value="P:receptor guanylyl cyclase signaling pathway"/>
    <property type="evidence" value="ECO:0007669"/>
    <property type="project" value="TreeGrafter"/>
</dbReference>
<dbReference type="GO" id="GO:0000166">
    <property type="term" value="F:nucleotide binding"/>
    <property type="evidence" value="ECO:0007669"/>
    <property type="project" value="UniProtKB-KW"/>
</dbReference>
<evidence type="ECO:0000256" key="8">
    <source>
        <dbReference type="ARBA" id="ARBA00023239"/>
    </source>
</evidence>
<keyword evidence="9" id="KW-0141">cGMP biosynthesis</keyword>
<evidence type="ECO:0000256" key="3">
    <source>
        <dbReference type="ARBA" id="ARBA00022692"/>
    </source>
</evidence>
<evidence type="ECO:0000256" key="6">
    <source>
        <dbReference type="ARBA" id="ARBA00022989"/>
    </source>
</evidence>
<dbReference type="SUPFAM" id="SSF55073">
    <property type="entry name" value="Nucleotide cyclase"/>
    <property type="match status" value="1"/>
</dbReference>
<evidence type="ECO:0000256" key="4">
    <source>
        <dbReference type="ARBA" id="ARBA00022729"/>
    </source>
</evidence>
<dbReference type="Pfam" id="PF00211">
    <property type="entry name" value="Guanylate_cyc"/>
    <property type="match status" value="1"/>
</dbReference>
<feature type="domain" description="Guanylate cyclase" evidence="12">
    <location>
        <begin position="421"/>
        <end position="551"/>
    </location>
</feature>
<gene>
    <name evidence="13" type="ORF">MGAL_10B063946</name>
</gene>
<evidence type="ECO:0000313" key="14">
    <source>
        <dbReference type="Proteomes" id="UP000596742"/>
    </source>
</evidence>
<dbReference type="Gene3D" id="6.10.250.780">
    <property type="match status" value="1"/>
</dbReference>
<keyword evidence="7 11" id="KW-0472">Membrane</keyword>
<dbReference type="EC" id="4.6.1.2" evidence="2"/>
<dbReference type="Pfam" id="PF07701">
    <property type="entry name" value="HNOBA"/>
    <property type="match status" value="1"/>
</dbReference>
<comment type="caution">
    <text evidence="13">The sequence shown here is derived from an EMBL/GenBank/DDBJ whole genome shotgun (WGS) entry which is preliminary data.</text>
</comment>
<reference evidence="13" key="1">
    <citation type="submission" date="2018-11" db="EMBL/GenBank/DDBJ databases">
        <authorList>
            <person name="Alioto T."/>
            <person name="Alioto T."/>
        </authorList>
    </citation>
    <scope>NUCLEOTIDE SEQUENCE</scope>
</reference>
<dbReference type="PROSITE" id="PS00452">
    <property type="entry name" value="GUANYLATE_CYCLASE_1"/>
    <property type="match status" value="1"/>
</dbReference>
<evidence type="ECO:0000259" key="12">
    <source>
        <dbReference type="PROSITE" id="PS50125"/>
    </source>
</evidence>
<dbReference type="GO" id="GO:0035556">
    <property type="term" value="P:intracellular signal transduction"/>
    <property type="evidence" value="ECO:0007669"/>
    <property type="project" value="InterPro"/>
</dbReference>
<feature type="transmembrane region" description="Helical" evidence="11">
    <location>
        <begin position="341"/>
        <end position="363"/>
    </location>
</feature>
<dbReference type="GO" id="GO:0004383">
    <property type="term" value="F:guanylate cyclase activity"/>
    <property type="evidence" value="ECO:0007669"/>
    <property type="project" value="UniProtKB-EC"/>
</dbReference>
<organism evidence="13 14">
    <name type="scientific">Mytilus galloprovincialis</name>
    <name type="common">Mediterranean mussel</name>
    <dbReference type="NCBI Taxonomy" id="29158"/>
    <lineage>
        <taxon>Eukaryota</taxon>
        <taxon>Metazoa</taxon>
        <taxon>Spiralia</taxon>
        <taxon>Lophotrochozoa</taxon>
        <taxon>Mollusca</taxon>
        <taxon>Bivalvia</taxon>
        <taxon>Autobranchia</taxon>
        <taxon>Pteriomorphia</taxon>
        <taxon>Mytilida</taxon>
        <taxon>Mytiloidea</taxon>
        <taxon>Mytilidae</taxon>
        <taxon>Mytilinae</taxon>
        <taxon>Mytilus</taxon>
    </lineage>
</organism>
<dbReference type="GO" id="GO:0005886">
    <property type="term" value="C:plasma membrane"/>
    <property type="evidence" value="ECO:0007669"/>
    <property type="project" value="TreeGrafter"/>
</dbReference>
<dbReference type="InterPro" id="IPR029787">
    <property type="entry name" value="Nucleotide_cyclase"/>
</dbReference>
<evidence type="ECO:0000256" key="9">
    <source>
        <dbReference type="ARBA" id="ARBA00023293"/>
    </source>
</evidence>
<feature type="transmembrane region" description="Helical" evidence="11">
    <location>
        <begin position="50"/>
        <end position="69"/>
    </location>
</feature>
<dbReference type="Pfam" id="PF08376">
    <property type="entry name" value="NIT"/>
    <property type="match status" value="1"/>
</dbReference>
<dbReference type="AlphaFoldDB" id="A0A8B6HIH1"/>
<dbReference type="GO" id="GO:0004016">
    <property type="term" value="F:adenylate cyclase activity"/>
    <property type="evidence" value="ECO:0007669"/>
    <property type="project" value="TreeGrafter"/>
</dbReference>
<dbReference type="OrthoDB" id="60033at2759"/>
<keyword evidence="6 11" id="KW-1133">Transmembrane helix</keyword>
<dbReference type="PROSITE" id="PS50125">
    <property type="entry name" value="GUANYLATE_CYCLASE_2"/>
    <property type="match status" value="1"/>
</dbReference>